<dbReference type="Pfam" id="PF04616">
    <property type="entry name" value="Glyco_hydro_43"/>
    <property type="match status" value="1"/>
</dbReference>
<gene>
    <name evidence="11" type="ORF">HMPREF9455_00322</name>
</gene>
<dbReference type="STRING" id="742766.HMPREF9455_00322"/>
<dbReference type="InterPro" id="IPR052176">
    <property type="entry name" value="Glycosyl_Hydrlase_43_Enz"/>
</dbReference>
<evidence type="ECO:0000256" key="6">
    <source>
        <dbReference type="PIRSR" id="PIRSR606710-1"/>
    </source>
</evidence>
<evidence type="ECO:0000256" key="2">
    <source>
        <dbReference type="ARBA" id="ARBA00022651"/>
    </source>
</evidence>
<evidence type="ECO:0000256" key="4">
    <source>
        <dbReference type="ARBA" id="ARBA00023277"/>
    </source>
</evidence>
<dbReference type="PROSITE" id="PS51257">
    <property type="entry name" value="PROKAR_LIPOPROTEIN"/>
    <property type="match status" value="1"/>
</dbReference>
<dbReference type="InterPro" id="IPR008979">
    <property type="entry name" value="Galactose-bd-like_sf"/>
</dbReference>
<evidence type="ECO:0000259" key="10">
    <source>
        <dbReference type="PROSITE" id="PS50022"/>
    </source>
</evidence>
<feature type="domain" description="F5/8 type C" evidence="10">
    <location>
        <begin position="324"/>
        <end position="428"/>
    </location>
</feature>
<protein>
    <recommendedName>
        <fullName evidence="10">F5/8 type C domain-containing protein</fullName>
    </recommendedName>
</protein>
<dbReference type="OrthoDB" id="9763933at2"/>
<dbReference type="EMBL" id="ADLV01000006">
    <property type="protein sequence ID" value="EGJ99289.1"/>
    <property type="molecule type" value="Genomic_DNA"/>
</dbReference>
<comment type="caution">
    <text evidence="11">The sequence shown here is derived from an EMBL/GenBank/DDBJ whole genome shotgun (WGS) entry which is preliminary data.</text>
</comment>
<evidence type="ECO:0000313" key="12">
    <source>
        <dbReference type="Proteomes" id="UP000004913"/>
    </source>
</evidence>
<keyword evidence="9" id="KW-0732">Signal</keyword>
<evidence type="ECO:0000313" key="11">
    <source>
        <dbReference type="EMBL" id="EGJ99289.1"/>
    </source>
</evidence>
<dbReference type="InterPro" id="IPR000421">
    <property type="entry name" value="FA58C"/>
</dbReference>
<evidence type="ECO:0000256" key="1">
    <source>
        <dbReference type="ARBA" id="ARBA00009865"/>
    </source>
</evidence>
<keyword evidence="2" id="KW-0858">Xylan degradation</keyword>
<dbReference type="InterPro" id="IPR006710">
    <property type="entry name" value="Glyco_hydro_43"/>
</dbReference>
<evidence type="ECO:0000256" key="5">
    <source>
        <dbReference type="ARBA" id="ARBA00023295"/>
    </source>
</evidence>
<keyword evidence="2" id="KW-0624">Polysaccharide degradation</keyword>
<keyword evidence="12" id="KW-1185">Reference proteome</keyword>
<feature type="signal peptide" evidence="9">
    <location>
        <begin position="1"/>
        <end position="18"/>
    </location>
</feature>
<dbReference type="PANTHER" id="PTHR43772">
    <property type="entry name" value="ENDO-1,4-BETA-XYLANASE"/>
    <property type="match status" value="1"/>
</dbReference>
<dbReference type="CDD" id="cd18608">
    <property type="entry name" value="GH43_F5-8_typeC-like"/>
    <property type="match status" value="1"/>
</dbReference>
<dbReference type="GO" id="GO:0045493">
    <property type="term" value="P:xylan catabolic process"/>
    <property type="evidence" value="ECO:0007669"/>
    <property type="project" value="UniProtKB-KW"/>
</dbReference>
<dbReference type="RefSeq" id="WP_006797825.1">
    <property type="nucleotide sequence ID" value="NZ_GL891979.1"/>
</dbReference>
<dbReference type="Gene3D" id="2.60.120.260">
    <property type="entry name" value="Galactose-binding domain-like"/>
    <property type="match status" value="1"/>
</dbReference>
<dbReference type="Proteomes" id="UP000004913">
    <property type="component" value="Unassembled WGS sequence"/>
</dbReference>
<organism evidence="11 12">
    <name type="scientific">Dysgonomonas gadei ATCC BAA-286</name>
    <dbReference type="NCBI Taxonomy" id="742766"/>
    <lineage>
        <taxon>Bacteria</taxon>
        <taxon>Pseudomonadati</taxon>
        <taxon>Bacteroidota</taxon>
        <taxon>Bacteroidia</taxon>
        <taxon>Bacteroidales</taxon>
        <taxon>Dysgonomonadaceae</taxon>
        <taxon>Dysgonomonas</taxon>
    </lineage>
</organism>
<keyword evidence="4" id="KW-0119">Carbohydrate metabolism</keyword>
<sequence>MKKNFIYLSLLFTALLTACGGSKSTDPRETAELHSPVIPGYFADPSIVQHEGKFYMYATADPWGAEFLSCWVSDDFQNWTFHQLNWPTKAQCTSPTSNNNNVWAPSVVKKGDTFYMYVSVGSEVWCGKAKHPLGPWENMMGDQPMLSFDTTRFYHVIDAEAFIDDDGKAYLYWGSGWDWINGHCYAAELNDDMHTFKTEEKEVTPSHYFEGPLMIKHDSKYYLTYSEGKTIDETYEVRYAVGDTPLGPFTEAENSPVLKTADSLKVYGPGHHTIMPFEGKNYIVYHRHSLPFNTGTAFRQICINELEFDGQNRQIKNITPYSVQSFPKLSQKEVTYIQPASISASSEKEEYSAVKNLTDNDFSTLWKASETDENAWIKADFKPDTFIKTMEIRFEYPWKTYFINVESSVDGNTWETIADHTEKGISGSPVNIDINKKVSFIRIVFNTSDKEPVPAIWDLFFY</sequence>
<dbReference type="eggNOG" id="COG3507">
    <property type="taxonomic scope" value="Bacteria"/>
</dbReference>
<keyword evidence="5 8" id="KW-0326">Glycosidase</keyword>
<feature type="chain" id="PRO_5003325465" description="F5/8 type C domain-containing protein" evidence="9">
    <location>
        <begin position="19"/>
        <end position="462"/>
    </location>
</feature>
<reference evidence="11 12" key="1">
    <citation type="submission" date="2011-04" db="EMBL/GenBank/DDBJ databases">
        <title>The Genome Sequence of Dysgonomonas gadei ATCC BAA-286.</title>
        <authorList>
            <consortium name="The Broad Institute Genome Sequencing Platform"/>
            <person name="Earl A."/>
            <person name="Ward D."/>
            <person name="Feldgarden M."/>
            <person name="Gevers D."/>
            <person name="Pudlo N."/>
            <person name="Martens E."/>
            <person name="Allen-Vercoe E."/>
            <person name="Young S.K."/>
            <person name="Zeng Q."/>
            <person name="Gargeya S."/>
            <person name="Fitzgerald M."/>
            <person name="Haas B."/>
            <person name="Abouelleil A."/>
            <person name="Alvarado L."/>
            <person name="Arachchi H.M."/>
            <person name="Berlin A."/>
            <person name="Brown A."/>
            <person name="Chapman S.B."/>
            <person name="Chen Z."/>
            <person name="Dunbar C."/>
            <person name="Freedman E."/>
            <person name="Gearin G."/>
            <person name="Gellesch M."/>
            <person name="Goldberg J."/>
            <person name="Griggs A."/>
            <person name="Gujja S."/>
            <person name="Heiman D."/>
            <person name="Howarth C."/>
            <person name="Larson L."/>
            <person name="Lui A."/>
            <person name="MacDonald P.J.P."/>
            <person name="Mehta T."/>
            <person name="Montmayeur A."/>
            <person name="Murphy C."/>
            <person name="Neiman D."/>
            <person name="Pearson M."/>
            <person name="Priest M."/>
            <person name="Roberts A."/>
            <person name="Saif S."/>
            <person name="Shea T."/>
            <person name="Shenoy N."/>
            <person name="Sisk P."/>
            <person name="Stolte C."/>
            <person name="Sykes S."/>
            <person name="Yandava C."/>
            <person name="Wortman J."/>
            <person name="Nusbaum C."/>
            <person name="Birren B."/>
        </authorList>
    </citation>
    <scope>NUCLEOTIDE SEQUENCE [LARGE SCALE GENOMIC DNA]</scope>
    <source>
        <strain evidence="11 12">ATCC BAA-286</strain>
    </source>
</reference>
<evidence type="ECO:0000256" key="7">
    <source>
        <dbReference type="PIRSR" id="PIRSR606710-2"/>
    </source>
</evidence>
<name>F5ITA5_9BACT</name>
<proteinExistence type="inferred from homology"/>
<keyword evidence="3 8" id="KW-0378">Hydrolase</keyword>
<dbReference type="InterPro" id="IPR023296">
    <property type="entry name" value="Glyco_hydro_beta-prop_sf"/>
</dbReference>
<evidence type="ECO:0000256" key="8">
    <source>
        <dbReference type="RuleBase" id="RU361187"/>
    </source>
</evidence>
<dbReference type="PANTHER" id="PTHR43772:SF2">
    <property type="entry name" value="PUTATIVE (AFU_ORTHOLOGUE AFUA_2G04480)-RELATED"/>
    <property type="match status" value="1"/>
</dbReference>
<dbReference type="HOGENOM" id="CLU_009397_4_4_10"/>
<dbReference type="AlphaFoldDB" id="F5ITA5"/>
<accession>F5ITA5</accession>
<dbReference type="Gene3D" id="2.115.10.20">
    <property type="entry name" value="Glycosyl hydrolase domain, family 43"/>
    <property type="match status" value="1"/>
</dbReference>
<dbReference type="SUPFAM" id="SSF49785">
    <property type="entry name" value="Galactose-binding domain-like"/>
    <property type="match status" value="1"/>
</dbReference>
<evidence type="ECO:0000256" key="9">
    <source>
        <dbReference type="SAM" id="SignalP"/>
    </source>
</evidence>
<comment type="similarity">
    <text evidence="1 8">Belongs to the glycosyl hydrolase 43 family.</text>
</comment>
<dbReference type="GO" id="GO:0004553">
    <property type="term" value="F:hydrolase activity, hydrolyzing O-glycosyl compounds"/>
    <property type="evidence" value="ECO:0007669"/>
    <property type="project" value="InterPro"/>
</dbReference>
<dbReference type="Pfam" id="PF00754">
    <property type="entry name" value="F5_F8_type_C"/>
    <property type="match status" value="1"/>
</dbReference>
<evidence type="ECO:0000256" key="3">
    <source>
        <dbReference type="ARBA" id="ARBA00022801"/>
    </source>
</evidence>
<dbReference type="PROSITE" id="PS50022">
    <property type="entry name" value="FA58C_3"/>
    <property type="match status" value="1"/>
</dbReference>
<dbReference type="SUPFAM" id="SSF75005">
    <property type="entry name" value="Arabinanase/levansucrase/invertase"/>
    <property type="match status" value="1"/>
</dbReference>
<feature type="active site" description="Proton acceptor" evidence="6">
    <location>
        <position position="44"/>
    </location>
</feature>
<feature type="site" description="Important for catalytic activity, responsible for pKa modulation of the active site Glu and correct orientation of both the proton donor and substrate" evidence="7">
    <location>
        <position position="158"/>
    </location>
</feature>
<feature type="active site" description="Proton donor" evidence="6">
    <location>
        <position position="210"/>
    </location>
</feature>